<protein>
    <recommendedName>
        <fullName evidence="2">Aldo/keto reductase</fullName>
    </recommendedName>
</protein>
<dbReference type="AlphaFoldDB" id="A0A6N3A1C6"/>
<dbReference type="SUPFAM" id="SSF51430">
    <property type="entry name" value="NAD(P)-linked oxidoreductase"/>
    <property type="match status" value="1"/>
</dbReference>
<dbReference type="Gene3D" id="3.20.20.100">
    <property type="entry name" value="NADP-dependent oxidoreductase domain"/>
    <property type="match status" value="1"/>
</dbReference>
<dbReference type="RefSeq" id="WP_003537660.1">
    <property type="nucleotide sequence ID" value="NZ_CACRTL010000019.1"/>
</dbReference>
<dbReference type="EMBL" id="CACRTL010000019">
    <property type="protein sequence ID" value="VYT85774.1"/>
    <property type="molecule type" value="Genomic_DNA"/>
</dbReference>
<evidence type="ECO:0008006" key="2">
    <source>
        <dbReference type="Google" id="ProtNLM"/>
    </source>
</evidence>
<accession>A0A6N3A1C6</accession>
<sequence length="46" mass="5469">MKSTHEERMIQNMQVFDFEISSQDMQIIDAIPYCRGMRFNPDEAKS</sequence>
<dbReference type="InterPro" id="IPR036812">
    <property type="entry name" value="NAD(P)_OxRdtase_dom_sf"/>
</dbReference>
<evidence type="ECO:0000313" key="1">
    <source>
        <dbReference type="EMBL" id="VYT85774.1"/>
    </source>
</evidence>
<reference evidence="1" key="1">
    <citation type="submission" date="2019-11" db="EMBL/GenBank/DDBJ databases">
        <authorList>
            <person name="Feng L."/>
        </authorList>
    </citation>
    <scope>NUCLEOTIDE SEQUENCE</scope>
    <source>
        <strain evidence="1">CramosumLFYP8</strain>
    </source>
</reference>
<name>A0A6N3A1C6_9FIRM</name>
<organism evidence="1">
    <name type="scientific">Thomasclavelia ramosa</name>
    <dbReference type="NCBI Taxonomy" id="1547"/>
    <lineage>
        <taxon>Bacteria</taxon>
        <taxon>Bacillati</taxon>
        <taxon>Bacillota</taxon>
        <taxon>Erysipelotrichia</taxon>
        <taxon>Erysipelotrichales</taxon>
        <taxon>Coprobacillaceae</taxon>
        <taxon>Thomasclavelia</taxon>
    </lineage>
</organism>
<proteinExistence type="predicted"/>
<gene>
    <name evidence="1" type="ORF">CRLFYP8_02358</name>
</gene>